<keyword evidence="2" id="KW-0732">Signal</keyword>
<feature type="compositionally biased region" description="Polar residues" evidence="1">
    <location>
        <begin position="153"/>
        <end position="167"/>
    </location>
</feature>
<reference evidence="4" key="1">
    <citation type="submission" date="2017-01" db="EMBL/GenBank/DDBJ databases">
        <title>Draft genome of the species Salinivibrio costicola subsp. alcaliphilus.</title>
        <authorList>
            <person name="Lopez-Hermoso C."/>
            <person name="De La Haba R."/>
            <person name="Sanchez-Porro C."/>
            <person name="Ventosa A."/>
        </authorList>
    </citation>
    <scope>NUCLEOTIDE SEQUENCE [LARGE SCALE GENOMIC DNA]</scope>
    <source>
        <strain evidence="4">CBH448</strain>
    </source>
</reference>
<evidence type="ECO:0000313" key="3">
    <source>
        <dbReference type="EMBL" id="OOF33454.1"/>
    </source>
</evidence>
<keyword evidence="4" id="KW-1185">Reference proteome</keyword>
<protein>
    <recommendedName>
        <fullName evidence="5">SPOR domain-containing protein</fullName>
    </recommendedName>
</protein>
<evidence type="ECO:0000313" key="4">
    <source>
        <dbReference type="Proteomes" id="UP000189431"/>
    </source>
</evidence>
<sequence>MGRWRGLVVTLMATWGMISSVNAAQTPCAIIDNQQGWPIIGEKCDIGNGLWGDQSPDPQSSAFWVQCGATNGVPSRQFYQTLRQGLPDLPFQVQVREGRGRCLIGPYQALDVANVVLKRVRMFGPTRQAVLRQTRQPLSQPAVIRLPPLAETKASTMSETKASTLPETSGKAAQSEAAFNLSHFGLPEPEQGDKQYTEKGMSWVRLPYAKAEPRCQQEGMVLASRQDLTQVAQATDQLPMRLPYWVQGAQGVDANTGTVVTRNQVAALNVLCKKG</sequence>
<proteinExistence type="predicted"/>
<organism evidence="3 4">
    <name type="scientific">Salinivibrio costicola subsp. alcaliphilus</name>
    <dbReference type="NCBI Taxonomy" id="272773"/>
    <lineage>
        <taxon>Bacteria</taxon>
        <taxon>Pseudomonadati</taxon>
        <taxon>Pseudomonadota</taxon>
        <taxon>Gammaproteobacteria</taxon>
        <taxon>Vibrionales</taxon>
        <taxon>Vibrionaceae</taxon>
        <taxon>Salinivibrio</taxon>
    </lineage>
</organism>
<feature type="signal peptide" evidence="2">
    <location>
        <begin position="1"/>
        <end position="23"/>
    </location>
</feature>
<dbReference type="EMBL" id="MUFR01000029">
    <property type="protein sequence ID" value="OOF33454.1"/>
    <property type="molecule type" value="Genomic_DNA"/>
</dbReference>
<name>A0ABX3KPN7_SALCS</name>
<evidence type="ECO:0000256" key="2">
    <source>
        <dbReference type="SAM" id="SignalP"/>
    </source>
</evidence>
<accession>A0ABX3KPN7</accession>
<comment type="caution">
    <text evidence="3">The sequence shown here is derived from an EMBL/GenBank/DDBJ whole genome shotgun (WGS) entry which is preliminary data.</text>
</comment>
<feature type="region of interest" description="Disordered" evidence="1">
    <location>
        <begin position="153"/>
        <end position="172"/>
    </location>
</feature>
<evidence type="ECO:0000256" key="1">
    <source>
        <dbReference type="SAM" id="MobiDB-lite"/>
    </source>
</evidence>
<gene>
    <name evidence="3" type="ORF">BZJ21_10740</name>
</gene>
<dbReference type="RefSeq" id="WP_021022167.1">
    <property type="nucleotide sequence ID" value="NZ_MUFR01000029.1"/>
</dbReference>
<evidence type="ECO:0008006" key="5">
    <source>
        <dbReference type="Google" id="ProtNLM"/>
    </source>
</evidence>
<feature type="chain" id="PRO_5045303708" description="SPOR domain-containing protein" evidence="2">
    <location>
        <begin position="24"/>
        <end position="275"/>
    </location>
</feature>
<dbReference type="Proteomes" id="UP000189431">
    <property type="component" value="Unassembled WGS sequence"/>
</dbReference>